<protein>
    <submittedName>
        <fullName evidence="2">Uncharacterized protein</fullName>
    </submittedName>
</protein>
<organism evidence="2 3">
    <name type="scientific">Fusarium fujikuroi</name>
    <name type="common">Bakanae and foot rot disease fungus</name>
    <name type="synonym">Gibberella fujikuroi</name>
    <dbReference type="NCBI Taxonomy" id="5127"/>
    <lineage>
        <taxon>Eukaryota</taxon>
        <taxon>Fungi</taxon>
        <taxon>Dikarya</taxon>
        <taxon>Ascomycota</taxon>
        <taxon>Pezizomycotina</taxon>
        <taxon>Sordariomycetes</taxon>
        <taxon>Hypocreomycetidae</taxon>
        <taxon>Hypocreales</taxon>
        <taxon>Nectriaceae</taxon>
        <taxon>Fusarium</taxon>
        <taxon>Fusarium fujikuroi species complex</taxon>
    </lineage>
</organism>
<dbReference type="InterPro" id="IPR013097">
    <property type="entry name" value="Dabb"/>
</dbReference>
<dbReference type="AlphaFoldDB" id="A0A5Q3FAP8"/>
<gene>
    <name evidence="2" type="ORF">C2S_9790</name>
</gene>
<reference evidence="2" key="1">
    <citation type="submission" date="2019-05" db="EMBL/GenBank/DDBJ databases">
        <authorList>
            <person name="Piombo E."/>
        </authorList>
    </citation>
    <scope>NUCLEOTIDE SEQUENCE</scope>
    <source>
        <strain evidence="2">C2S</strain>
    </source>
</reference>
<sequence length="110" mass="12294">MGINRVVQFQFKSTTSSDAIEKVVSAKIQQMRETCLHPESRQPYIRSIQGGADSAPEGLQQGITHAFVIQFDNPEDRDYYALKDPAHLSVVAELGPLVEKVQIIDLPRND</sequence>
<dbReference type="PROSITE" id="PS51502">
    <property type="entry name" value="S_R_A_B_BARREL"/>
    <property type="match status" value="1"/>
</dbReference>
<evidence type="ECO:0000313" key="2">
    <source>
        <dbReference type="EMBL" id="VTT75171.1"/>
    </source>
</evidence>
<evidence type="ECO:0000313" key="3">
    <source>
        <dbReference type="Proteomes" id="UP000760494"/>
    </source>
</evidence>
<dbReference type="Pfam" id="PF07876">
    <property type="entry name" value="Dabb"/>
    <property type="match status" value="1"/>
</dbReference>
<dbReference type="SMART" id="SM00886">
    <property type="entry name" value="Dabb"/>
    <property type="match status" value="1"/>
</dbReference>
<dbReference type="Proteomes" id="UP000760494">
    <property type="component" value="Unassembled WGS sequence"/>
</dbReference>
<dbReference type="PANTHER" id="PTHR33178:SF10">
    <property type="entry name" value="STRESS-RESPONSE A_B BARREL DOMAIN-CONTAINING PROTEIN"/>
    <property type="match status" value="1"/>
</dbReference>
<dbReference type="InterPro" id="IPR011008">
    <property type="entry name" value="Dimeric_a/b-barrel"/>
</dbReference>
<comment type="subunit">
    <text evidence="1">Homodimer.</text>
</comment>
<dbReference type="Gene3D" id="3.30.70.100">
    <property type="match status" value="1"/>
</dbReference>
<name>A0A5Q3FAP8_FUSFU</name>
<dbReference type="InterPro" id="IPR044662">
    <property type="entry name" value="HS1/DABB1-like"/>
</dbReference>
<proteinExistence type="predicted"/>
<dbReference type="PANTHER" id="PTHR33178">
    <property type="match status" value="1"/>
</dbReference>
<evidence type="ECO:0000256" key="1">
    <source>
        <dbReference type="ARBA" id="ARBA00011738"/>
    </source>
</evidence>
<dbReference type="EMBL" id="CABFJX010000377">
    <property type="protein sequence ID" value="VTT75171.1"/>
    <property type="molecule type" value="Genomic_DNA"/>
</dbReference>
<dbReference type="SUPFAM" id="SSF54909">
    <property type="entry name" value="Dimeric alpha+beta barrel"/>
    <property type="match status" value="1"/>
</dbReference>
<comment type="caution">
    <text evidence="2">The sequence shown here is derived from an EMBL/GenBank/DDBJ whole genome shotgun (WGS) entry which is preliminary data.</text>
</comment>
<accession>A0A5Q3FAP8</accession>